<keyword evidence="2" id="KW-1185">Reference proteome</keyword>
<reference evidence="3" key="1">
    <citation type="submission" date="2016-11" db="UniProtKB">
        <authorList>
            <consortium name="WormBaseParasite"/>
        </authorList>
    </citation>
    <scope>IDENTIFICATION</scope>
</reference>
<name>A0A1I8BPW0_MELHA</name>
<organism evidence="2 3">
    <name type="scientific">Meloidogyne hapla</name>
    <name type="common">Root-knot nematode worm</name>
    <dbReference type="NCBI Taxonomy" id="6305"/>
    <lineage>
        <taxon>Eukaryota</taxon>
        <taxon>Metazoa</taxon>
        <taxon>Ecdysozoa</taxon>
        <taxon>Nematoda</taxon>
        <taxon>Chromadorea</taxon>
        <taxon>Rhabditida</taxon>
        <taxon>Tylenchina</taxon>
        <taxon>Tylenchomorpha</taxon>
        <taxon>Tylenchoidea</taxon>
        <taxon>Meloidogynidae</taxon>
        <taxon>Meloidogyninae</taxon>
        <taxon>Meloidogyne</taxon>
    </lineage>
</organism>
<dbReference type="AlphaFoldDB" id="A0A1I8BPW0"/>
<feature type="transmembrane region" description="Helical" evidence="1">
    <location>
        <begin position="20"/>
        <end position="43"/>
    </location>
</feature>
<keyword evidence="1" id="KW-0472">Membrane</keyword>
<evidence type="ECO:0000256" key="1">
    <source>
        <dbReference type="SAM" id="Phobius"/>
    </source>
</evidence>
<proteinExistence type="predicted"/>
<keyword evidence="1" id="KW-1133">Transmembrane helix</keyword>
<evidence type="ECO:0000313" key="3">
    <source>
        <dbReference type="WBParaSite" id="MhA1_Contig432.frz3.gene4"/>
    </source>
</evidence>
<dbReference type="WBParaSite" id="MhA1_Contig432.frz3.gene4">
    <property type="protein sequence ID" value="MhA1_Contig432.frz3.gene4"/>
    <property type="gene ID" value="MhA1_Contig432.frz3.gene4"/>
</dbReference>
<accession>A0A1I8BPW0</accession>
<protein>
    <submittedName>
        <fullName evidence="3">G_PROTEIN_RECEP_F1_2 domain-containing protein</fullName>
    </submittedName>
</protein>
<keyword evidence="1" id="KW-0812">Transmembrane</keyword>
<evidence type="ECO:0000313" key="2">
    <source>
        <dbReference type="Proteomes" id="UP000095281"/>
    </source>
</evidence>
<dbReference type="Proteomes" id="UP000095281">
    <property type="component" value="Unplaced"/>
</dbReference>
<feature type="transmembrane region" description="Helical" evidence="1">
    <location>
        <begin position="55"/>
        <end position="77"/>
    </location>
</feature>
<sequence>MSVFHSSNSSIIEINFLPALIGSLIGLMSFVSIIANLTVFIVLLRSKLLKSNPLYILASLNFFNDAFHGFGFLVFLAPTSFAQVKYRILFVRITS</sequence>